<proteinExistence type="inferred from homology"/>
<evidence type="ECO:0000256" key="8">
    <source>
        <dbReference type="ARBA" id="ARBA00022793"/>
    </source>
</evidence>
<evidence type="ECO:0000313" key="15">
    <source>
        <dbReference type="Proteomes" id="UP000275408"/>
    </source>
</evidence>
<dbReference type="NCBIfam" id="TIGR03164">
    <property type="entry name" value="UHCUDC"/>
    <property type="match status" value="1"/>
</dbReference>
<dbReference type="SUPFAM" id="SSF158694">
    <property type="entry name" value="UraD-Like"/>
    <property type="match status" value="1"/>
</dbReference>
<comment type="subcellular location">
    <subcellularLocation>
        <location evidence="3">Peroxisome</location>
    </subcellularLocation>
</comment>
<evidence type="ECO:0000256" key="12">
    <source>
        <dbReference type="ARBA" id="ARBA00032116"/>
    </source>
</evidence>
<evidence type="ECO:0000256" key="11">
    <source>
        <dbReference type="ARBA" id="ARBA00030624"/>
    </source>
</evidence>
<dbReference type="OMA" id="RCQNERA"/>
<evidence type="ECO:0000256" key="10">
    <source>
        <dbReference type="ARBA" id="ARBA00023239"/>
    </source>
</evidence>
<evidence type="ECO:0000256" key="4">
    <source>
        <dbReference type="ARBA" id="ARBA00004754"/>
    </source>
</evidence>
<dbReference type="EC" id="4.1.1.97" evidence="6"/>
<gene>
    <name evidence="14" type="ORF">pdam_00011958</name>
</gene>
<dbReference type="InterPro" id="IPR018020">
    <property type="entry name" value="OHCU_decarboxylase"/>
</dbReference>
<evidence type="ECO:0000256" key="7">
    <source>
        <dbReference type="ARBA" id="ARBA00022631"/>
    </source>
</evidence>
<keyword evidence="8" id="KW-0210">Decarboxylase</keyword>
<evidence type="ECO:0000313" key="14">
    <source>
        <dbReference type="EMBL" id="RMX46936.1"/>
    </source>
</evidence>
<dbReference type="GO" id="GO:0000255">
    <property type="term" value="P:allantoin metabolic process"/>
    <property type="evidence" value="ECO:0007669"/>
    <property type="project" value="InterPro"/>
</dbReference>
<organism evidence="14 15">
    <name type="scientific">Pocillopora damicornis</name>
    <name type="common">Cauliflower coral</name>
    <name type="synonym">Millepora damicornis</name>
    <dbReference type="NCBI Taxonomy" id="46731"/>
    <lineage>
        <taxon>Eukaryota</taxon>
        <taxon>Metazoa</taxon>
        <taxon>Cnidaria</taxon>
        <taxon>Anthozoa</taxon>
        <taxon>Hexacorallia</taxon>
        <taxon>Scleractinia</taxon>
        <taxon>Astrocoeniina</taxon>
        <taxon>Pocilloporidae</taxon>
        <taxon>Pocillopora</taxon>
    </lineage>
</organism>
<evidence type="ECO:0000259" key="13">
    <source>
        <dbReference type="Pfam" id="PF09349"/>
    </source>
</evidence>
<sequence>MASKLNISAVNELYYRDFIRTFGNVIEETKICAAAVCGRRPFRSFDNFVEVMYQFIDELPKDGRAGILRNHPDLADRLESLTPESQREQTHAGITTLTKEEIQELKHYNQLYSNKFGFPFVICARLNNKDAILKGIKSRLNNDRDQELECGIEEVKKIMLLRMKDLVECEDSKL</sequence>
<keyword evidence="10" id="KW-0456">Lyase</keyword>
<evidence type="ECO:0000256" key="1">
    <source>
        <dbReference type="ARBA" id="ARBA00001163"/>
    </source>
</evidence>
<comment type="similarity">
    <text evidence="5">Belongs to the OHCU decarboxylase family.</text>
</comment>
<dbReference type="UniPathway" id="UPA00394">
    <property type="reaction ID" value="UER00652"/>
</dbReference>
<dbReference type="Gene3D" id="1.10.3330.10">
    <property type="entry name" value="Oxo-4-hydroxy-4-carboxy-5-ureidoimidazoline decarboxylase"/>
    <property type="match status" value="1"/>
</dbReference>
<evidence type="ECO:0000256" key="6">
    <source>
        <dbReference type="ARBA" id="ARBA00012257"/>
    </source>
</evidence>
<comment type="pathway">
    <text evidence="4">Purine metabolism; urate degradation; (S)-allantoin from urate: step 3/3.</text>
</comment>
<keyword evidence="9" id="KW-0576">Peroxisome</keyword>
<dbReference type="Pfam" id="PF09349">
    <property type="entry name" value="OHCU_decarbox"/>
    <property type="match status" value="1"/>
</dbReference>
<keyword evidence="15" id="KW-1185">Reference proteome</keyword>
<dbReference type="STRING" id="46731.A0A3M6TZY4"/>
<dbReference type="AlphaFoldDB" id="A0A3M6TZY4"/>
<dbReference type="InterPro" id="IPR036778">
    <property type="entry name" value="OHCU_decarboxylase_sf"/>
</dbReference>
<dbReference type="PANTHER" id="PTHR43466:SF1">
    <property type="entry name" value="2-OXO-4-HYDROXY-4-CARBOXY-5-UREIDOIMIDAZOLINE DECARBOXYLASE-RELATED"/>
    <property type="match status" value="1"/>
</dbReference>
<dbReference type="FunFam" id="1.10.3330.10:FF:000001">
    <property type="entry name" value="2-oxo-4-hydroxy-4-carboxy-5-ureidoimidazoline decarboxylase"/>
    <property type="match status" value="1"/>
</dbReference>
<reference evidence="14 15" key="1">
    <citation type="journal article" date="2018" name="Sci. Rep.">
        <title>Comparative analysis of the Pocillopora damicornis genome highlights role of immune system in coral evolution.</title>
        <authorList>
            <person name="Cunning R."/>
            <person name="Bay R.A."/>
            <person name="Gillette P."/>
            <person name="Baker A.C."/>
            <person name="Traylor-Knowles N."/>
        </authorList>
    </citation>
    <scope>NUCLEOTIDE SEQUENCE [LARGE SCALE GENOMIC DNA]</scope>
    <source>
        <strain evidence="14">RSMAS</strain>
        <tissue evidence="14">Whole animal</tissue>
    </source>
</reference>
<evidence type="ECO:0000256" key="3">
    <source>
        <dbReference type="ARBA" id="ARBA00004275"/>
    </source>
</evidence>
<dbReference type="InterPro" id="IPR017580">
    <property type="entry name" value="OHCU_decarboxylase-1"/>
</dbReference>
<evidence type="ECO:0000256" key="9">
    <source>
        <dbReference type="ARBA" id="ARBA00023140"/>
    </source>
</evidence>
<dbReference type="GO" id="GO:0006144">
    <property type="term" value="P:purine nucleobase metabolic process"/>
    <property type="evidence" value="ECO:0007669"/>
    <property type="project" value="UniProtKB-KW"/>
</dbReference>
<dbReference type="Proteomes" id="UP000275408">
    <property type="component" value="Unassembled WGS sequence"/>
</dbReference>
<dbReference type="PANTHER" id="PTHR43466">
    <property type="entry name" value="2-OXO-4-HYDROXY-4-CARBOXY-5-UREIDOIMIDAZOLINE DECARBOXYLASE-RELATED"/>
    <property type="match status" value="1"/>
</dbReference>
<dbReference type="GO" id="GO:0051997">
    <property type="term" value="F:2-oxo-4-hydroxy-4-carboxy-5-ureidoimidazoline decarboxylase activity"/>
    <property type="evidence" value="ECO:0007669"/>
    <property type="project" value="UniProtKB-EC"/>
</dbReference>
<name>A0A3M6TZY4_POCDA</name>
<dbReference type="OrthoDB" id="9970124at2759"/>
<comment type="catalytic activity">
    <reaction evidence="1">
        <text>5-hydroxy-2-oxo-4-ureido-2,5-dihydro-1H-imidazole-5-carboxylate + H(+) = (S)-allantoin + CO2</text>
        <dbReference type="Rhea" id="RHEA:26301"/>
        <dbReference type="ChEBI" id="CHEBI:15378"/>
        <dbReference type="ChEBI" id="CHEBI:15678"/>
        <dbReference type="ChEBI" id="CHEBI:16526"/>
        <dbReference type="ChEBI" id="CHEBI:58639"/>
        <dbReference type="EC" id="4.1.1.97"/>
    </reaction>
</comment>
<evidence type="ECO:0000256" key="5">
    <source>
        <dbReference type="ARBA" id="ARBA00005793"/>
    </source>
</evidence>
<comment type="function">
    <text evidence="2">Catalyzes the stereoselective decarboxylation of 2-oxo-4-hydroxy-4-carboxy-5-ureidoimidazoline (OHCU) to (S)-allantoin.</text>
</comment>
<feature type="domain" description="Oxo-4-hydroxy-4-carboxy-5-ureidoimidazoline decarboxylase" evidence="13">
    <location>
        <begin position="11"/>
        <end position="163"/>
    </location>
</feature>
<keyword evidence="7" id="KW-0659">Purine metabolism</keyword>
<evidence type="ECO:0000256" key="2">
    <source>
        <dbReference type="ARBA" id="ARBA00002506"/>
    </source>
</evidence>
<protein>
    <recommendedName>
        <fullName evidence="6">2-oxo-4-hydroxy-4-carboxy-5-ureidoimidazoline decarboxylase</fullName>
        <ecNumber evidence="6">4.1.1.97</ecNumber>
    </recommendedName>
    <alternativeName>
        <fullName evidence="12">Parahox neighbor</fullName>
    </alternativeName>
    <alternativeName>
        <fullName evidence="11">Ureidoimidazoline (2-oxo-4-hydroxy-4-carboxy-5-) decarboxylase</fullName>
    </alternativeName>
</protein>
<dbReference type="GO" id="GO:0005777">
    <property type="term" value="C:peroxisome"/>
    <property type="evidence" value="ECO:0007669"/>
    <property type="project" value="UniProtKB-SubCell"/>
</dbReference>
<comment type="caution">
    <text evidence="14">The sequence shown here is derived from an EMBL/GenBank/DDBJ whole genome shotgun (WGS) entry which is preliminary data.</text>
</comment>
<accession>A0A3M6TZY4</accession>
<dbReference type="EMBL" id="RCHS01002515">
    <property type="protein sequence ID" value="RMX46936.1"/>
    <property type="molecule type" value="Genomic_DNA"/>
</dbReference>
<dbReference type="GO" id="GO:0019628">
    <property type="term" value="P:urate catabolic process"/>
    <property type="evidence" value="ECO:0007669"/>
    <property type="project" value="UniProtKB-UniPathway"/>
</dbReference>